<name>A0ABU0M5W0_9HYPH</name>
<organism evidence="2 3">
    <name type="scientific">Kaistia geumhonensis</name>
    <dbReference type="NCBI Taxonomy" id="410839"/>
    <lineage>
        <taxon>Bacteria</taxon>
        <taxon>Pseudomonadati</taxon>
        <taxon>Pseudomonadota</taxon>
        <taxon>Alphaproteobacteria</taxon>
        <taxon>Hyphomicrobiales</taxon>
        <taxon>Kaistiaceae</taxon>
        <taxon>Kaistia</taxon>
    </lineage>
</organism>
<evidence type="ECO:0008006" key="4">
    <source>
        <dbReference type="Google" id="ProtNLM"/>
    </source>
</evidence>
<gene>
    <name evidence="2" type="ORF">QO015_001969</name>
</gene>
<feature type="transmembrane region" description="Helical" evidence="1">
    <location>
        <begin position="68"/>
        <end position="90"/>
    </location>
</feature>
<protein>
    <recommendedName>
        <fullName evidence="4">DUF4405 domain-containing protein</fullName>
    </recommendedName>
</protein>
<feature type="transmembrane region" description="Helical" evidence="1">
    <location>
        <begin position="45"/>
        <end position="62"/>
    </location>
</feature>
<evidence type="ECO:0000313" key="2">
    <source>
        <dbReference type="EMBL" id="MDQ0516356.1"/>
    </source>
</evidence>
<dbReference type="RefSeq" id="WP_266279709.1">
    <property type="nucleotide sequence ID" value="NZ_JAPKNF010000001.1"/>
</dbReference>
<reference evidence="2 3" key="1">
    <citation type="submission" date="2023-07" db="EMBL/GenBank/DDBJ databases">
        <title>Genomic Encyclopedia of Type Strains, Phase IV (KMG-IV): sequencing the most valuable type-strain genomes for metagenomic binning, comparative biology and taxonomic classification.</title>
        <authorList>
            <person name="Goeker M."/>
        </authorList>
    </citation>
    <scope>NUCLEOTIDE SEQUENCE [LARGE SCALE GENOMIC DNA]</scope>
    <source>
        <strain evidence="2 3">B1-1</strain>
    </source>
</reference>
<sequence length="174" mass="18142">MRGVRDFFFRYGTPLTAGLFIVSAVSGVALYFGWSPGLFHEMHEVLSLVLLLPFVLHLWRNWRPFLNYFRHAAMPIALVASLAAAAVFAYGASASGRGGGNPAMALVAAAQQAPLETLAPVLKLDSAAAVKRLDDAGFGPVAPTDTLAAIAARSGHSPFELIGSLTAPAPAPGG</sequence>
<accession>A0ABU0M5W0</accession>
<dbReference type="EMBL" id="JAUSWJ010000001">
    <property type="protein sequence ID" value="MDQ0516356.1"/>
    <property type="molecule type" value="Genomic_DNA"/>
</dbReference>
<proteinExistence type="predicted"/>
<feature type="transmembrane region" description="Helical" evidence="1">
    <location>
        <begin position="12"/>
        <end position="33"/>
    </location>
</feature>
<comment type="caution">
    <text evidence="2">The sequence shown here is derived from an EMBL/GenBank/DDBJ whole genome shotgun (WGS) entry which is preliminary data.</text>
</comment>
<keyword evidence="1" id="KW-0812">Transmembrane</keyword>
<keyword evidence="1" id="KW-0472">Membrane</keyword>
<keyword evidence="3" id="KW-1185">Reference proteome</keyword>
<evidence type="ECO:0000256" key="1">
    <source>
        <dbReference type="SAM" id="Phobius"/>
    </source>
</evidence>
<dbReference type="Proteomes" id="UP001223743">
    <property type="component" value="Unassembled WGS sequence"/>
</dbReference>
<keyword evidence="1" id="KW-1133">Transmembrane helix</keyword>
<evidence type="ECO:0000313" key="3">
    <source>
        <dbReference type="Proteomes" id="UP001223743"/>
    </source>
</evidence>